<dbReference type="RefSeq" id="WP_106678968.1">
    <property type="nucleotide sequence ID" value="NZ_JACHWV010000008.1"/>
</dbReference>
<dbReference type="Pfam" id="PF02687">
    <property type="entry name" value="FtsX"/>
    <property type="match status" value="1"/>
</dbReference>
<dbReference type="OrthoDB" id="1522670at2"/>
<keyword evidence="3" id="KW-1003">Cell membrane</keyword>
<organism evidence="10 11">
    <name type="scientific">Mesoflavibacter zeaxanthinifaciens subsp. sabulilitoris</name>
    <dbReference type="NCBI Taxonomy" id="1520893"/>
    <lineage>
        <taxon>Bacteria</taxon>
        <taxon>Pseudomonadati</taxon>
        <taxon>Bacteroidota</taxon>
        <taxon>Flavobacteriia</taxon>
        <taxon>Flavobacteriales</taxon>
        <taxon>Flavobacteriaceae</taxon>
        <taxon>Mesoflavibacter</taxon>
    </lineage>
</organism>
<gene>
    <name evidence="10" type="ORF">C7H61_08740</name>
</gene>
<evidence type="ECO:0000313" key="10">
    <source>
        <dbReference type="EMBL" id="PSG89881.1"/>
    </source>
</evidence>
<keyword evidence="4 7" id="KW-0812">Transmembrane</keyword>
<feature type="transmembrane region" description="Helical" evidence="7">
    <location>
        <begin position="324"/>
        <end position="351"/>
    </location>
</feature>
<feature type="transmembrane region" description="Helical" evidence="7">
    <location>
        <begin position="371"/>
        <end position="400"/>
    </location>
</feature>
<keyword evidence="5 7" id="KW-1133">Transmembrane helix</keyword>
<dbReference type="AlphaFoldDB" id="A0A2T1NBS3"/>
<evidence type="ECO:0000313" key="11">
    <source>
        <dbReference type="Proteomes" id="UP000238430"/>
    </source>
</evidence>
<dbReference type="Proteomes" id="UP000238430">
    <property type="component" value="Unassembled WGS sequence"/>
</dbReference>
<comment type="subcellular location">
    <subcellularLocation>
        <location evidence="1">Cell membrane</location>
        <topology evidence="1">Multi-pass membrane protein</topology>
    </subcellularLocation>
</comment>
<dbReference type="PANTHER" id="PTHR30489">
    <property type="entry name" value="LIPOPROTEIN-RELEASING SYSTEM TRANSMEMBRANE PROTEIN LOLE"/>
    <property type="match status" value="1"/>
</dbReference>
<dbReference type="InterPro" id="IPR003838">
    <property type="entry name" value="ABC3_permease_C"/>
</dbReference>
<feature type="domain" description="ABC3 transporter permease C-terminal" evidence="8">
    <location>
        <begin position="280"/>
        <end position="405"/>
    </location>
</feature>
<proteinExistence type="inferred from homology"/>
<dbReference type="EMBL" id="PXOT01000023">
    <property type="protein sequence ID" value="PSG89881.1"/>
    <property type="molecule type" value="Genomic_DNA"/>
</dbReference>
<protein>
    <submittedName>
        <fullName evidence="10">Transmembrane permease</fullName>
    </submittedName>
</protein>
<feature type="transmembrane region" description="Helical" evidence="7">
    <location>
        <begin position="28"/>
        <end position="50"/>
    </location>
</feature>
<accession>A0A2T1NBS3</accession>
<evidence type="ECO:0000256" key="1">
    <source>
        <dbReference type="ARBA" id="ARBA00004651"/>
    </source>
</evidence>
<evidence type="ECO:0000256" key="7">
    <source>
        <dbReference type="SAM" id="Phobius"/>
    </source>
</evidence>
<reference evidence="10 11" key="1">
    <citation type="submission" date="2018-03" db="EMBL/GenBank/DDBJ databases">
        <title>Mesoflavibacter sp. HG37 and Mesoflavibacter sp. HG96 sp.nov., two marine bacteria isolated from seawater of Western Pacific Ocean.</title>
        <authorList>
            <person name="Cheng H."/>
            <person name="Wu Y.-H."/>
            <person name="Guo L.-L."/>
            <person name="Xu X.-W."/>
        </authorList>
    </citation>
    <scope>NUCLEOTIDE SEQUENCE [LARGE SCALE GENOMIC DNA]</scope>
    <source>
        <strain evidence="10 11">KCTC 42117</strain>
    </source>
</reference>
<evidence type="ECO:0000256" key="3">
    <source>
        <dbReference type="ARBA" id="ARBA00022475"/>
    </source>
</evidence>
<keyword evidence="11" id="KW-1185">Reference proteome</keyword>
<comment type="caution">
    <text evidence="10">The sequence shown here is derived from an EMBL/GenBank/DDBJ whole genome shotgun (WGS) entry which is preliminary data.</text>
</comment>
<dbReference type="InterPro" id="IPR051447">
    <property type="entry name" value="Lipoprotein-release_system"/>
</dbReference>
<feature type="domain" description="MacB-like periplasmic core" evidence="9">
    <location>
        <begin position="30"/>
        <end position="249"/>
    </location>
</feature>
<dbReference type="Pfam" id="PF12704">
    <property type="entry name" value="MacB_PCD"/>
    <property type="match status" value="1"/>
</dbReference>
<evidence type="ECO:0000256" key="2">
    <source>
        <dbReference type="ARBA" id="ARBA00005236"/>
    </source>
</evidence>
<feature type="transmembrane region" description="Helical" evidence="7">
    <location>
        <begin position="279"/>
        <end position="303"/>
    </location>
</feature>
<evidence type="ECO:0000256" key="4">
    <source>
        <dbReference type="ARBA" id="ARBA00022692"/>
    </source>
</evidence>
<sequence>MNLEFFIAKRIIDSKAYKSSISAPIIKIGILAIILGMIVMLIAIATGIGLQKKIREKVVAFEGHAVIERYDNNNSQESQNPITTEQDFYPKFSAVPEVTHIQATATKSGIIRLEDDFEYVVLKGVGKDYDWQYFEEFLVEGKLPDFPKEKWNDQILISEYLANRLQFKVGDKFNTYFLKEDTSRPPNIVTFEIVGIYNSGLKEFDQLYVVGDITHIQRLNKWDNNQVGRFEVFVKDFDQLETTGNAIREEVPTLLNAVTVDQMHPVIFEWISIFDKNTYAIIGIMILVAGINMITALLVLILERTQMIGILKALGSSNLSIRKIFLYNATYLIIKGLFWGNLIGISLLLIQKYFGLFPLDPKTYYVSTVPIYFNIGYIIALNIGTFVLCLLMLIIPSVIVSKISPVKAIRFE</sequence>
<dbReference type="PANTHER" id="PTHR30489:SF0">
    <property type="entry name" value="LIPOPROTEIN-RELEASING SYSTEM TRANSMEMBRANE PROTEIN LOLE"/>
    <property type="match status" value="1"/>
</dbReference>
<keyword evidence="6 7" id="KW-0472">Membrane</keyword>
<dbReference type="GO" id="GO:0098797">
    <property type="term" value="C:plasma membrane protein complex"/>
    <property type="evidence" value="ECO:0007669"/>
    <property type="project" value="TreeGrafter"/>
</dbReference>
<evidence type="ECO:0000259" key="9">
    <source>
        <dbReference type="Pfam" id="PF12704"/>
    </source>
</evidence>
<dbReference type="GO" id="GO:0044874">
    <property type="term" value="P:lipoprotein localization to outer membrane"/>
    <property type="evidence" value="ECO:0007669"/>
    <property type="project" value="TreeGrafter"/>
</dbReference>
<evidence type="ECO:0000256" key="5">
    <source>
        <dbReference type="ARBA" id="ARBA00022989"/>
    </source>
</evidence>
<name>A0A2T1NBS3_9FLAO</name>
<evidence type="ECO:0000259" key="8">
    <source>
        <dbReference type="Pfam" id="PF02687"/>
    </source>
</evidence>
<dbReference type="InterPro" id="IPR025857">
    <property type="entry name" value="MacB_PCD"/>
</dbReference>
<comment type="similarity">
    <text evidence="2">Belongs to the ABC-4 integral membrane protein family. LolC/E subfamily.</text>
</comment>
<evidence type="ECO:0000256" key="6">
    <source>
        <dbReference type="ARBA" id="ARBA00023136"/>
    </source>
</evidence>